<keyword evidence="1" id="KW-0175">Coiled coil</keyword>
<keyword evidence="2" id="KW-0472">Membrane</keyword>
<dbReference type="InterPro" id="IPR036856">
    <property type="entry name" value="Ald_Oxase/Xan_DH_a/b_sf"/>
</dbReference>
<evidence type="ECO:0000256" key="2">
    <source>
        <dbReference type="SAM" id="Phobius"/>
    </source>
</evidence>
<accession>A5BUW8</accession>
<reference evidence="3" key="1">
    <citation type="journal article" date="2007" name="PLoS ONE">
        <title>The first genome sequence of an elite grapevine cultivar (Pinot noir Vitis vinifera L.): coping with a highly heterozygous genome.</title>
        <authorList>
            <person name="Velasco R."/>
            <person name="Zharkikh A."/>
            <person name="Troggio M."/>
            <person name="Cartwright D.A."/>
            <person name="Cestaro A."/>
            <person name="Pruss D."/>
            <person name="Pindo M."/>
            <person name="FitzGerald L.M."/>
            <person name="Vezzulli S."/>
            <person name="Reid J."/>
            <person name="Malacarne G."/>
            <person name="Iliev D."/>
            <person name="Coppola G."/>
            <person name="Wardell B."/>
            <person name="Micheletti D."/>
            <person name="Macalma T."/>
            <person name="Facci M."/>
            <person name="Mitchell J.T."/>
            <person name="Perazzolli M."/>
            <person name="Eldredge G."/>
            <person name="Gatto P."/>
            <person name="Oyzerski R."/>
            <person name="Moretto M."/>
            <person name="Gutin N."/>
            <person name="Stefanini M."/>
            <person name="Chen Y."/>
            <person name="Segala C."/>
            <person name="Davenport C."/>
            <person name="Dematte L."/>
            <person name="Mraz A."/>
            <person name="Battilana J."/>
            <person name="Stormo K."/>
            <person name="Costa F."/>
            <person name="Tao Q."/>
            <person name="Si-Ammour A."/>
            <person name="Harkins T."/>
            <person name="Lackey A."/>
            <person name="Perbost C."/>
            <person name="Taillon B."/>
            <person name="Stella A."/>
            <person name="Solovyev V."/>
            <person name="Fawcett J.A."/>
            <person name="Sterck L."/>
            <person name="Vandepoele K."/>
            <person name="Grando S.M."/>
            <person name="Toppo S."/>
            <person name="Moser C."/>
            <person name="Lanchbury J."/>
            <person name="Bogden R."/>
            <person name="Skolnick M."/>
            <person name="Sgaramella V."/>
            <person name="Bhatnagar S.K."/>
            <person name="Fontana P."/>
            <person name="Gutin A."/>
            <person name="Van de Peer Y."/>
            <person name="Salamini F."/>
            <person name="Viola R."/>
        </authorList>
    </citation>
    <scope>NUCLEOTIDE SEQUENCE</scope>
</reference>
<dbReference type="AlphaFoldDB" id="A5BUW8"/>
<feature type="coiled-coil region" evidence="1">
    <location>
        <begin position="35"/>
        <end position="114"/>
    </location>
</feature>
<protein>
    <submittedName>
        <fullName evidence="3">Uncharacterized protein</fullName>
    </submittedName>
</protein>
<dbReference type="PANTHER" id="PTHR43939:SF50">
    <property type="entry name" value="NUCLEOPORIN"/>
    <property type="match status" value="1"/>
</dbReference>
<dbReference type="SUPFAM" id="SSF54665">
    <property type="entry name" value="CO dehydrogenase molybdoprotein N-domain-like"/>
    <property type="match status" value="1"/>
</dbReference>
<evidence type="ECO:0000256" key="1">
    <source>
        <dbReference type="SAM" id="Coils"/>
    </source>
</evidence>
<sequence>MECDLAWFFFISFPISTLFSGVPFLFLKNKILVLKESLRKAEEALVAAHSELQEKVTELEQSEQRVSSVKEKLSIAVAKGKGLIVQREALKQSLAEMSNELERCSQELQSKDVRLHEVEMKQKTHSEADCIDWLARSVTGNSLPMTDWGQKSSVGGSYSDAGFVVMDAWKDDVQASSNPSDDLKRKYEELQRWSHRAASRPLGNVLPYSNVALMAKVSRCTTSIGFIEAELKGQYRPVDEPVAKSRAAIQTSGKTVYADDILSPTNCQHGAFIYETKPLA</sequence>
<dbReference type="ExpressionAtlas" id="A5BUW8">
    <property type="expression patterns" value="baseline and differential"/>
</dbReference>
<name>A5BUW8_VITVI</name>
<evidence type="ECO:0000313" key="3">
    <source>
        <dbReference type="EMBL" id="CAN72724.1"/>
    </source>
</evidence>
<keyword evidence="2" id="KW-1133">Transmembrane helix</keyword>
<dbReference type="EMBL" id="AM472081">
    <property type="protein sequence ID" value="CAN72724.1"/>
    <property type="molecule type" value="Genomic_DNA"/>
</dbReference>
<keyword evidence="2" id="KW-0812">Transmembrane</keyword>
<proteinExistence type="predicted"/>
<gene>
    <name evidence="3" type="ORF">VITISV_025127</name>
</gene>
<dbReference type="PANTHER" id="PTHR43939">
    <property type="entry name" value="COILED-COIL DOMAIN-CONTAINING PROTEIN 158"/>
    <property type="match status" value="1"/>
</dbReference>
<feature type="transmembrane region" description="Helical" evidence="2">
    <location>
        <begin position="6"/>
        <end position="27"/>
    </location>
</feature>
<organism evidence="3">
    <name type="scientific">Vitis vinifera</name>
    <name type="common">Grape</name>
    <dbReference type="NCBI Taxonomy" id="29760"/>
    <lineage>
        <taxon>Eukaryota</taxon>
        <taxon>Viridiplantae</taxon>
        <taxon>Streptophyta</taxon>
        <taxon>Embryophyta</taxon>
        <taxon>Tracheophyta</taxon>
        <taxon>Spermatophyta</taxon>
        <taxon>Magnoliopsida</taxon>
        <taxon>eudicotyledons</taxon>
        <taxon>Gunneridae</taxon>
        <taxon>Pentapetalae</taxon>
        <taxon>rosids</taxon>
        <taxon>Vitales</taxon>
        <taxon>Vitaceae</taxon>
        <taxon>Viteae</taxon>
        <taxon>Vitis</taxon>
    </lineage>
</organism>